<evidence type="ECO:0000313" key="1">
    <source>
        <dbReference type="EMBL" id="PSB56851.1"/>
    </source>
</evidence>
<comment type="caution">
    <text evidence="1">The sequence shown here is derived from an EMBL/GenBank/DDBJ whole genome shotgun (WGS) entry which is preliminary data.</text>
</comment>
<name>A0A2T1GGR1_9CYAN</name>
<accession>A0A2T1GGR1</accession>
<organism evidence="1 2">
    <name type="scientific">Chamaesiphon polymorphus CCALA 037</name>
    <dbReference type="NCBI Taxonomy" id="2107692"/>
    <lineage>
        <taxon>Bacteria</taxon>
        <taxon>Bacillati</taxon>
        <taxon>Cyanobacteriota</taxon>
        <taxon>Cyanophyceae</taxon>
        <taxon>Gomontiellales</taxon>
        <taxon>Chamaesiphonaceae</taxon>
        <taxon>Chamaesiphon</taxon>
    </lineage>
</organism>
<dbReference type="OrthoDB" id="796912at2"/>
<gene>
    <name evidence="1" type="ORF">C7B77_10455</name>
</gene>
<sequence>MIDLESPLWSNLTCSAGGNGEMAADLLKQIQQGNGTDDVYGELYHQVCHQGNIGRDSNLAYAVVPHLVKIAQQVTKREQVWPLNIVASVVTSRLVYPEGSGAIPIDLQEDYELACNSALEITLHALRETGYEQDDSIFLLATVAALHGHGDLAMLMLNGGSELNCPFCGEEIRYANL</sequence>
<keyword evidence="2" id="KW-1185">Reference proteome</keyword>
<dbReference type="Proteomes" id="UP000238937">
    <property type="component" value="Unassembled WGS sequence"/>
</dbReference>
<protein>
    <submittedName>
        <fullName evidence="1">Uncharacterized protein</fullName>
    </submittedName>
</protein>
<evidence type="ECO:0000313" key="2">
    <source>
        <dbReference type="Proteomes" id="UP000238937"/>
    </source>
</evidence>
<proteinExistence type="predicted"/>
<reference evidence="1 2" key="1">
    <citation type="submission" date="2018-03" db="EMBL/GenBank/DDBJ databases">
        <title>The ancient ancestry and fast evolution of plastids.</title>
        <authorList>
            <person name="Moore K.R."/>
            <person name="Magnabosco C."/>
            <person name="Momper L."/>
            <person name="Gold D.A."/>
            <person name="Bosak T."/>
            <person name="Fournier G.P."/>
        </authorList>
    </citation>
    <scope>NUCLEOTIDE SEQUENCE [LARGE SCALE GENOMIC DNA]</scope>
    <source>
        <strain evidence="1 2">CCALA 037</strain>
    </source>
</reference>
<dbReference type="RefSeq" id="WP_106303818.1">
    <property type="nucleotide sequence ID" value="NZ_PVWO01000105.1"/>
</dbReference>
<dbReference type="EMBL" id="PVWO01000105">
    <property type="protein sequence ID" value="PSB56851.1"/>
    <property type="molecule type" value="Genomic_DNA"/>
</dbReference>
<dbReference type="AlphaFoldDB" id="A0A2T1GGR1"/>